<organism evidence="2 3">
    <name type="scientific">Streptomyces plumbiresistens</name>
    <dbReference type="NCBI Taxonomy" id="511811"/>
    <lineage>
        <taxon>Bacteria</taxon>
        <taxon>Bacillati</taxon>
        <taxon>Actinomycetota</taxon>
        <taxon>Actinomycetes</taxon>
        <taxon>Kitasatosporales</taxon>
        <taxon>Streptomycetaceae</taxon>
        <taxon>Streptomyces</taxon>
    </lineage>
</organism>
<gene>
    <name evidence="2" type="ORF">GCM10022232_50620</name>
</gene>
<keyword evidence="3" id="KW-1185">Reference proteome</keyword>
<comment type="caution">
    <text evidence="2">The sequence shown here is derived from an EMBL/GenBank/DDBJ whole genome shotgun (WGS) entry which is preliminary data.</text>
</comment>
<evidence type="ECO:0000313" key="2">
    <source>
        <dbReference type="EMBL" id="GAA4005019.1"/>
    </source>
</evidence>
<dbReference type="EMBL" id="BAAAZX010000015">
    <property type="protein sequence ID" value="GAA4005019.1"/>
    <property type="molecule type" value="Genomic_DNA"/>
</dbReference>
<dbReference type="Proteomes" id="UP001500456">
    <property type="component" value="Unassembled WGS sequence"/>
</dbReference>
<reference evidence="3" key="1">
    <citation type="journal article" date="2019" name="Int. J. Syst. Evol. Microbiol.">
        <title>The Global Catalogue of Microorganisms (GCM) 10K type strain sequencing project: providing services to taxonomists for standard genome sequencing and annotation.</title>
        <authorList>
            <consortium name="The Broad Institute Genomics Platform"/>
            <consortium name="The Broad Institute Genome Sequencing Center for Infectious Disease"/>
            <person name="Wu L."/>
            <person name="Ma J."/>
        </authorList>
    </citation>
    <scope>NUCLEOTIDE SEQUENCE [LARGE SCALE GENOMIC DNA]</scope>
    <source>
        <strain evidence="3">JCM 16924</strain>
    </source>
</reference>
<proteinExistence type="predicted"/>
<sequence length="106" mass="11107">MARAVELATVLGHDKVDQALGLAATAGRFADGDLLSILGHLADSRPPARLTSYDPLPEVPRRPPGRGSACTQWTDEYAAVGFAYGSVATNFPSRAIPSRRSSAEAA</sequence>
<evidence type="ECO:0000256" key="1">
    <source>
        <dbReference type="SAM" id="MobiDB-lite"/>
    </source>
</evidence>
<protein>
    <submittedName>
        <fullName evidence="2">Uncharacterized protein</fullName>
    </submittedName>
</protein>
<accession>A0ABP7S199</accession>
<evidence type="ECO:0000313" key="3">
    <source>
        <dbReference type="Proteomes" id="UP001500456"/>
    </source>
</evidence>
<name>A0ABP7S199_9ACTN</name>
<feature type="region of interest" description="Disordered" evidence="1">
    <location>
        <begin position="44"/>
        <end position="68"/>
    </location>
</feature>